<name>A0A3P7JRB2_STRVU</name>
<sequence length="44" mass="4771">MCDFDDLVALVRDATANGIASPRDRFDYLGSLFFSATVISTIGE</sequence>
<accession>A0A3P7JRB2</accession>
<dbReference type="OrthoDB" id="5868381at2759"/>
<keyword evidence="2" id="KW-1185">Reference proteome</keyword>
<dbReference type="Proteomes" id="UP000270094">
    <property type="component" value="Unassembled WGS sequence"/>
</dbReference>
<evidence type="ECO:0000313" key="1">
    <source>
        <dbReference type="EMBL" id="VDM82559.1"/>
    </source>
</evidence>
<protein>
    <recommendedName>
        <fullName evidence="3">Potassium channel domain-containing protein</fullName>
    </recommendedName>
</protein>
<evidence type="ECO:0008006" key="3">
    <source>
        <dbReference type="Google" id="ProtNLM"/>
    </source>
</evidence>
<dbReference type="EMBL" id="UYYB01118295">
    <property type="protein sequence ID" value="VDM82559.1"/>
    <property type="molecule type" value="Genomic_DNA"/>
</dbReference>
<dbReference type="AlphaFoldDB" id="A0A3P7JRB2"/>
<organism evidence="1 2">
    <name type="scientific">Strongylus vulgaris</name>
    <name type="common">Blood worm</name>
    <dbReference type="NCBI Taxonomy" id="40348"/>
    <lineage>
        <taxon>Eukaryota</taxon>
        <taxon>Metazoa</taxon>
        <taxon>Ecdysozoa</taxon>
        <taxon>Nematoda</taxon>
        <taxon>Chromadorea</taxon>
        <taxon>Rhabditida</taxon>
        <taxon>Rhabditina</taxon>
        <taxon>Rhabditomorpha</taxon>
        <taxon>Strongyloidea</taxon>
        <taxon>Strongylidae</taxon>
        <taxon>Strongylus</taxon>
    </lineage>
</organism>
<evidence type="ECO:0000313" key="2">
    <source>
        <dbReference type="Proteomes" id="UP000270094"/>
    </source>
</evidence>
<reference evidence="1 2" key="1">
    <citation type="submission" date="2018-11" db="EMBL/GenBank/DDBJ databases">
        <authorList>
            <consortium name="Pathogen Informatics"/>
        </authorList>
    </citation>
    <scope>NUCLEOTIDE SEQUENCE [LARGE SCALE GENOMIC DNA]</scope>
</reference>
<proteinExistence type="predicted"/>
<gene>
    <name evidence="1" type="ORF">SVUK_LOCUS17557</name>
</gene>